<organism evidence="5 6">
    <name type="scientific">Pseudoxanthomonas broegbernensis</name>
    <dbReference type="NCBI Taxonomy" id="83619"/>
    <lineage>
        <taxon>Bacteria</taxon>
        <taxon>Pseudomonadati</taxon>
        <taxon>Pseudomonadota</taxon>
        <taxon>Gammaproteobacteria</taxon>
        <taxon>Lysobacterales</taxon>
        <taxon>Lysobacteraceae</taxon>
        <taxon>Pseudoxanthomonas</taxon>
    </lineage>
</organism>
<evidence type="ECO:0000259" key="4">
    <source>
        <dbReference type="Pfam" id="PF05118"/>
    </source>
</evidence>
<dbReference type="GO" id="GO:0016020">
    <property type="term" value="C:membrane"/>
    <property type="evidence" value="ECO:0007669"/>
    <property type="project" value="TreeGrafter"/>
</dbReference>
<dbReference type="AlphaFoldDB" id="A0A7V8GQF6"/>
<evidence type="ECO:0000256" key="1">
    <source>
        <dbReference type="ARBA" id="ARBA00007730"/>
    </source>
</evidence>
<dbReference type="Proteomes" id="UP000462066">
    <property type="component" value="Unassembled WGS sequence"/>
</dbReference>
<sequence>MFFPTGNVIAAAVLEAHWQSIRDECLALPRGEFTAWPEQSIYNQGWDVYGLYANGCTLRENCVFCPRSATLLGGLHGVVNAGFSRMAPGARILPHVGYTRAVLRLHLALYVKGDCGLRVGFERRTWQEGRCLLFDDTVEHEAWNNGAHDRLVLLLDLSRTALESAA</sequence>
<feature type="domain" description="Aspartyl/asparaginy/proline hydroxylase" evidence="4">
    <location>
        <begin position="15"/>
        <end position="159"/>
    </location>
</feature>
<evidence type="ECO:0000313" key="6">
    <source>
        <dbReference type="Proteomes" id="UP000462066"/>
    </source>
</evidence>
<reference evidence="5 6" key="1">
    <citation type="submission" date="2017-10" db="EMBL/GenBank/DDBJ databases">
        <title>Whole genome sequencing of Pseudoxanthomonas broegbernensis DSM 12573(T).</title>
        <authorList>
            <person name="Kumar S."/>
            <person name="Bansal K."/>
            <person name="Kaur A."/>
            <person name="Patil P."/>
            <person name="Sharma S."/>
            <person name="Patil P.B."/>
        </authorList>
    </citation>
    <scope>NUCLEOTIDE SEQUENCE [LARGE SCALE GENOMIC DNA]</scope>
    <source>
        <strain evidence="5 6">DSM 12573</strain>
    </source>
</reference>
<dbReference type="Pfam" id="PF05118">
    <property type="entry name" value="Asp_Arg_Hydrox"/>
    <property type="match status" value="1"/>
</dbReference>
<dbReference type="Gene3D" id="2.60.120.330">
    <property type="entry name" value="B-lactam Antibiotic, Isopenicillin N Synthase, Chain"/>
    <property type="match status" value="1"/>
</dbReference>
<dbReference type="InterPro" id="IPR051821">
    <property type="entry name" value="Asp/Asn_beta-hydroxylase"/>
</dbReference>
<evidence type="ECO:0000256" key="2">
    <source>
        <dbReference type="ARBA" id="ARBA00022964"/>
    </source>
</evidence>
<protein>
    <submittedName>
        <fullName evidence="5">Hydroxylase</fullName>
    </submittedName>
</protein>
<comment type="similarity">
    <text evidence="1">Belongs to the aspartyl/asparaginyl beta-hydroxylase family.</text>
</comment>
<dbReference type="SUPFAM" id="SSF51197">
    <property type="entry name" value="Clavaminate synthase-like"/>
    <property type="match status" value="1"/>
</dbReference>
<dbReference type="InterPro" id="IPR007803">
    <property type="entry name" value="Asp/Arg/Pro-Hydrxlase"/>
</dbReference>
<gene>
    <name evidence="5" type="ORF">B1992_00065</name>
</gene>
<evidence type="ECO:0000256" key="3">
    <source>
        <dbReference type="ARBA" id="ARBA00023002"/>
    </source>
</evidence>
<comment type="caution">
    <text evidence="5">The sequence shown here is derived from an EMBL/GenBank/DDBJ whole genome shotgun (WGS) entry which is preliminary data.</text>
</comment>
<keyword evidence="2" id="KW-0223">Dioxygenase</keyword>
<evidence type="ECO:0000313" key="5">
    <source>
        <dbReference type="EMBL" id="KAF1688194.1"/>
    </source>
</evidence>
<dbReference type="InterPro" id="IPR027443">
    <property type="entry name" value="IPNS-like_sf"/>
</dbReference>
<accession>A0A7V8GQF6</accession>
<keyword evidence="3" id="KW-0560">Oxidoreductase</keyword>
<dbReference type="PANTHER" id="PTHR46332:SF5">
    <property type="entry name" value="ASPARTATE BETA-HYDROXYLASE DOMAIN CONTAINING 2"/>
    <property type="match status" value="1"/>
</dbReference>
<name>A0A7V8GQF6_9GAMM</name>
<dbReference type="GO" id="GO:0051213">
    <property type="term" value="F:dioxygenase activity"/>
    <property type="evidence" value="ECO:0007669"/>
    <property type="project" value="UniProtKB-KW"/>
</dbReference>
<dbReference type="EMBL" id="MWIP01000001">
    <property type="protein sequence ID" value="KAF1688194.1"/>
    <property type="molecule type" value="Genomic_DNA"/>
</dbReference>
<proteinExistence type="inferred from homology"/>
<keyword evidence="6" id="KW-1185">Reference proteome</keyword>
<dbReference type="RefSeq" id="WP_162309430.1">
    <property type="nucleotide sequence ID" value="NZ_JACHGU010000003.1"/>
</dbReference>
<dbReference type="PANTHER" id="PTHR46332">
    <property type="entry name" value="ASPARTATE BETA-HYDROXYLASE DOMAIN-CONTAINING PROTEIN 2"/>
    <property type="match status" value="1"/>
</dbReference>